<dbReference type="Pfam" id="PF00995">
    <property type="entry name" value="Sec1"/>
    <property type="match status" value="1"/>
</dbReference>
<organism evidence="2 3">
    <name type="scientific">Bonamia ostreae</name>
    <dbReference type="NCBI Taxonomy" id="126728"/>
    <lineage>
        <taxon>Eukaryota</taxon>
        <taxon>Sar</taxon>
        <taxon>Rhizaria</taxon>
        <taxon>Endomyxa</taxon>
        <taxon>Ascetosporea</taxon>
        <taxon>Haplosporida</taxon>
        <taxon>Bonamia</taxon>
    </lineage>
</organism>
<dbReference type="Gene3D" id="3.40.50.1910">
    <property type="match status" value="1"/>
</dbReference>
<dbReference type="InterPro" id="IPR036045">
    <property type="entry name" value="Sec1-like_sf"/>
</dbReference>
<dbReference type="InterPro" id="IPR001619">
    <property type="entry name" value="Sec1-like"/>
</dbReference>
<dbReference type="InterPro" id="IPR027482">
    <property type="entry name" value="Sec1-like_dom2"/>
</dbReference>
<proteinExistence type="inferred from homology"/>
<keyword evidence="3" id="KW-1185">Reference proteome</keyword>
<protein>
    <submittedName>
        <fullName evidence="2">Sec1 domain containing protein 1</fullName>
    </submittedName>
</protein>
<dbReference type="InterPro" id="IPR043154">
    <property type="entry name" value="Sec-1-like_dom1"/>
</dbReference>
<dbReference type="Proteomes" id="UP001439008">
    <property type="component" value="Unassembled WGS sequence"/>
</dbReference>
<accession>A0ABV2AMZ0</accession>
<evidence type="ECO:0000313" key="3">
    <source>
        <dbReference type="Proteomes" id="UP001439008"/>
    </source>
</evidence>
<comment type="caution">
    <text evidence="2">The sequence shown here is derived from an EMBL/GenBank/DDBJ whole genome shotgun (WGS) entry which is preliminary data.</text>
</comment>
<dbReference type="EMBL" id="JBDODL010001040">
    <property type="protein sequence ID" value="MES1921031.1"/>
    <property type="molecule type" value="Genomic_DNA"/>
</dbReference>
<dbReference type="PANTHER" id="PTHR11679">
    <property type="entry name" value="VESICLE PROTEIN SORTING-ASSOCIATED"/>
    <property type="match status" value="1"/>
</dbReference>
<reference evidence="2 3" key="1">
    <citation type="journal article" date="2024" name="BMC Biol.">
        <title>Comparative genomics of Ascetosporea gives new insight into the evolutionary basis for animal parasitism in Rhizaria.</title>
        <authorList>
            <person name="Hiltunen Thoren M."/>
            <person name="Onut-Brannstrom I."/>
            <person name="Alfjorden A."/>
            <person name="Peckova H."/>
            <person name="Swords F."/>
            <person name="Hooper C."/>
            <person name="Holzer A.S."/>
            <person name="Bass D."/>
            <person name="Burki F."/>
        </authorList>
    </citation>
    <scope>NUCLEOTIDE SEQUENCE [LARGE SCALE GENOMIC DNA]</scope>
    <source>
        <strain evidence="2">20-A016</strain>
    </source>
</reference>
<evidence type="ECO:0000313" key="2">
    <source>
        <dbReference type="EMBL" id="MES1921031.1"/>
    </source>
</evidence>
<dbReference type="Gene3D" id="3.40.50.2060">
    <property type="match status" value="1"/>
</dbReference>
<evidence type="ECO:0000256" key="1">
    <source>
        <dbReference type="ARBA" id="ARBA00009884"/>
    </source>
</evidence>
<name>A0ABV2AMZ0_9EUKA</name>
<comment type="similarity">
    <text evidence="1">Belongs to the STXBP/unc-18/SEC1 family.</text>
</comment>
<sequence length="307" mass="35605">MSEKSSLLDVQKKSIKRMLNLNKNGKSDKIWKVLIIDITGREIISPLFNLNEIRSFGVTLLLLSNSKKEAVSDAISIYFVEPNKENIDNILNDLMEDLYREYYLNFVSSISKEMLSYLAKKSLELGVSDKIKSVYDQFSHFQCLEKRLFSLSIKNSFSKMIKNDQNLAKRIVNGLFDIFVTIKEVPIIKAAKGSMAENIGRKLAEKIRSRSERNEDLFPKKKFGFSFKRTLLILVDRQIDISTMLHHTSTYQALVHDLLNYQNHQVSLEREDFLKNQKTNSTTFELNENDHFWIENKGLPFMDVASL</sequence>
<gene>
    <name evidence="2" type="primary">SCFD1</name>
    <name evidence="2" type="ORF">MHBO_002632</name>
</gene>
<dbReference type="SUPFAM" id="SSF56815">
    <property type="entry name" value="Sec1/munc18-like (SM) proteins"/>
    <property type="match status" value="1"/>
</dbReference>